<dbReference type="EMBL" id="JBFOLJ010000002">
    <property type="protein sequence ID" value="KAL2551690.1"/>
    <property type="molecule type" value="Genomic_DNA"/>
</dbReference>
<evidence type="ECO:0000256" key="3">
    <source>
        <dbReference type="ARBA" id="ARBA00022970"/>
    </source>
</evidence>
<gene>
    <name evidence="8" type="ORF">Fot_05309</name>
</gene>
<comment type="subcellular location">
    <subcellularLocation>
        <location evidence="1">Membrane</location>
        <topology evidence="1">Multi-pass membrane protein</topology>
    </subcellularLocation>
</comment>
<evidence type="ECO:0000313" key="9">
    <source>
        <dbReference type="Proteomes" id="UP001604277"/>
    </source>
</evidence>
<dbReference type="Pfam" id="PF01490">
    <property type="entry name" value="Aa_trans"/>
    <property type="match status" value="1"/>
</dbReference>
<evidence type="ECO:0000256" key="2">
    <source>
        <dbReference type="ARBA" id="ARBA00022692"/>
    </source>
</evidence>
<proteinExistence type="predicted"/>
<evidence type="ECO:0000313" key="8">
    <source>
        <dbReference type="EMBL" id="KAL2551690.1"/>
    </source>
</evidence>
<dbReference type="Proteomes" id="UP001604277">
    <property type="component" value="Unassembled WGS sequence"/>
</dbReference>
<comment type="caution">
    <text evidence="8">The sequence shown here is derived from an EMBL/GenBank/DDBJ whole genome shotgun (WGS) entry which is preliminary data.</text>
</comment>
<evidence type="ECO:0000256" key="5">
    <source>
        <dbReference type="ARBA" id="ARBA00023136"/>
    </source>
</evidence>
<evidence type="ECO:0000259" key="7">
    <source>
        <dbReference type="Pfam" id="PF01490"/>
    </source>
</evidence>
<keyword evidence="3" id="KW-0813">Transport</keyword>
<organism evidence="8 9">
    <name type="scientific">Forsythia ovata</name>
    <dbReference type="NCBI Taxonomy" id="205694"/>
    <lineage>
        <taxon>Eukaryota</taxon>
        <taxon>Viridiplantae</taxon>
        <taxon>Streptophyta</taxon>
        <taxon>Embryophyta</taxon>
        <taxon>Tracheophyta</taxon>
        <taxon>Spermatophyta</taxon>
        <taxon>Magnoliopsida</taxon>
        <taxon>eudicotyledons</taxon>
        <taxon>Gunneridae</taxon>
        <taxon>Pentapetalae</taxon>
        <taxon>asterids</taxon>
        <taxon>lamiids</taxon>
        <taxon>Lamiales</taxon>
        <taxon>Oleaceae</taxon>
        <taxon>Forsythieae</taxon>
        <taxon>Forsythia</taxon>
    </lineage>
</organism>
<evidence type="ECO:0000256" key="1">
    <source>
        <dbReference type="ARBA" id="ARBA00004141"/>
    </source>
</evidence>
<evidence type="ECO:0000256" key="4">
    <source>
        <dbReference type="ARBA" id="ARBA00022989"/>
    </source>
</evidence>
<dbReference type="PANTHER" id="PTHR22950:SF674">
    <property type="entry name" value="AMINO ACID TRANSPORTER AVT3A"/>
    <property type="match status" value="1"/>
</dbReference>
<dbReference type="PANTHER" id="PTHR22950">
    <property type="entry name" value="AMINO ACID TRANSPORTER"/>
    <property type="match status" value="1"/>
</dbReference>
<reference evidence="9" key="1">
    <citation type="submission" date="2024-07" db="EMBL/GenBank/DDBJ databases">
        <title>Two chromosome-level genome assemblies of Korean endemic species Abeliophyllum distichum and Forsythia ovata (Oleaceae).</title>
        <authorList>
            <person name="Jang H."/>
        </authorList>
    </citation>
    <scope>NUCLEOTIDE SEQUENCE [LARGE SCALE GENOMIC DNA]</scope>
</reference>
<keyword evidence="4 6" id="KW-1133">Transmembrane helix</keyword>
<dbReference type="GO" id="GO:0006865">
    <property type="term" value="P:amino acid transport"/>
    <property type="evidence" value="ECO:0007669"/>
    <property type="project" value="UniProtKB-KW"/>
</dbReference>
<dbReference type="GO" id="GO:0031090">
    <property type="term" value="C:organelle membrane"/>
    <property type="evidence" value="ECO:0007669"/>
    <property type="project" value="UniProtKB-ARBA"/>
</dbReference>
<keyword evidence="2 6" id="KW-0812">Transmembrane</keyword>
<accession>A0ABD1WTQ9</accession>
<dbReference type="AlphaFoldDB" id="A0ABD1WTQ9"/>
<feature type="transmembrane region" description="Helical" evidence="6">
    <location>
        <begin position="64"/>
        <end position="86"/>
    </location>
</feature>
<keyword evidence="9" id="KW-1185">Reference proteome</keyword>
<protein>
    <submittedName>
        <fullName evidence="8">Amino acid transporter AVT3B-like</fullName>
    </submittedName>
</protein>
<evidence type="ECO:0000256" key="6">
    <source>
        <dbReference type="SAM" id="Phobius"/>
    </source>
</evidence>
<name>A0ABD1WTQ9_9LAMI</name>
<dbReference type="InterPro" id="IPR013057">
    <property type="entry name" value="AA_transpt_TM"/>
</dbReference>
<feature type="transmembrane region" description="Helical" evidence="6">
    <location>
        <begin position="39"/>
        <end position="58"/>
    </location>
</feature>
<keyword evidence="5 6" id="KW-0472">Membrane</keyword>
<keyword evidence="3" id="KW-0029">Amino-acid transport</keyword>
<sequence>MGFEKDEASTFSNVLRVPREDTPLMSNNENHLFSRPKTFANVFIAIVGAGVLGLPYTFKKIGWLTGVLIIYSVGFPTYHCMMLLVYTHRRLETVLKFPKISSFGDLGFALYDPHQVAKNQGAPRLQITKLGRGISPLLVAGISRRQSGDEEDGAKLRFSSD</sequence>
<feature type="domain" description="Amino acid transporter transmembrane" evidence="7">
    <location>
        <begin position="36"/>
        <end position="114"/>
    </location>
</feature>